<dbReference type="AlphaFoldDB" id="A0A1E8PZH5"/>
<dbReference type="EMBL" id="MCHX01000058">
    <property type="protein sequence ID" value="OFJ51688.1"/>
    <property type="molecule type" value="Genomic_DNA"/>
</dbReference>
<evidence type="ECO:0000256" key="2">
    <source>
        <dbReference type="SAM" id="SignalP"/>
    </source>
</evidence>
<name>A0A1E8PZH5_9MYCO</name>
<evidence type="ECO:0000313" key="3">
    <source>
        <dbReference type="EMBL" id="OFJ51688.1"/>
    </source>
</evidence>
<evidence type="ECO:0008006" key="5">
    <source>
        <dbReference type="Google" id="ProtNLM"/>
    </source>
</evidence>
<dbReference type="Proteomes" id="UP000178953">
    <property type="component" value="Unassembled WGS sequence"/>
</dbReference>
<evidence type="ECO:0000313" key="4">
    <source>
        <dbReference type="Proteomes" id="UP000178953"/>
    </source>
</evidence>
<comment type="caution">
    <text evidence="3">The sequence shown here is derived from an EMBL/GenBank/DDBJ whole genome shotgun (WGS) entry which is preliminary data.</text>
</comment>
<proteinExistence type="predicted"/>
<dbReference type="PROSITE" id="PS51257">
    <property type="entry name" value="PROKAR_LIPOPROTEIN"/>
    <property type="match status" value="1"/>
</dbReference>
<feature type="chain" id="PRO_5039509231" description="Lipoprotein" evidence="2">
    <location>
        <begin position="23"/>
        <end position="81"/>
    </location>
</feature>
<feature type="signal peptide" evidence="2">
    <location>
        <begin position="1"/>
        <end position="22"/>
    </location>
</feature>
<gene>
    <name evidence="3" type="ORF">BEL07_21285</name>
</gene>
<accession>A0A1E8PZH5</accession>
<evidence type="ECO:0000256" key="1">
    <source>
        <dbReference type="SAM" id="MobiDB-lite"/>
    </source>
</evidence>
<organism evidence="3 4">
    <name type="scientific">Mycolicibacterium grossiae</name>
    <dbReference type="NCBI Taxonomy" id="1552759"/>
    <lineage>
        <taxon>Bacteria</taxon>
        <taxon>Bacillati</taxon>
        <taxon>Actinomycetota</taxon>
        <taxon>Actinomycetes</taxon>
        <taxon>Mycobacteriales</taxon>
        <taxon>Mycobacteriaceae</taxon>
        <taxon>Mycolicibacterium</taxon>
    </lineage>
</organism>
<feature type="compositionally biased region" description="Pro residues" evidence="1">
    <location>
        <begin position="51"/>
        <end position="60"/>
    </location>
</feature>
<protein>
    <recommendedName>
        <fullName evidence="5">Lipoprotein</fullName>
    </recommendedName>
</protein>
<reference evidence="3 4" key="1">
    <citation type="submission" date="2016-09" db="EMBL/GenBank/DDBJ databases">
        <title>genome sequence of Mycobacterium sp. 739 SCH.</title>
        <authorList>
            <person name="Greninger A.L."/>
            <person name="Qin X."/>
            <person name="Jerome K."/>
            <person name="Vora S."/>
            <person name="Quinn K."/>
        </authorList>
    </citation>
    <scope>NUCLEOTIDE SEQUENCE [LARGE SCALE GENOMIC DNA]</scope>
    <source>
        <strain evidence="3 4">SCH</strain>
    </source>
</reference>
<sequence length="81" mass="7725">MRRTAVAGAALVLALTACSSSTDPQPAPSSPGSEHGSYANCLSAHGVSSPPAGPAAPPGVDPATWAAAQEACADMAPGPAN</sequence>
<dbReference type="RefSeq" id="WP_070355062.1">
    <property type="nucleotide sequence ID" value="NZ_CP043474.1"/>
</dbReference>
<keyword evidence="4" id="KW-1185">Reference proteome</keyword>
<keyword evidence="2" id="KW-0732">Signal</keyword>
<feature type="region of interest" description="Disordered" evidence="1">
    <location>
        <begin position="18"/>
        <end position="65"/>
    </location>
</feature>